<proteinExistence type="inferred from homology"/>
<dbReference type="InterPro" id="IPR010448">
    <property type="entry name" value="Torsin"/>
</dbReference>
<keyword evidence="10" id="KW-1185">Reference proteome</keyword>
<name>A0AAW1AS08_CROAD</name>
<dbReference type="PANTHER" id="PTHR10760">
    <property type="entry name" value="TORSIN"/>
    <property type="match status" value="1"/>
</dbReference>
<dbReference type="GO" id="GO:0016020">
    <property type="term" value="C:membrane"/>
    <property type="evidence" value="ECO:0007669"/>
    <property type="project" value="UniProtKB-SubCell"/>
</dbReference>
<evidence type="ECO:0000256" key="5">
    <source>
        <dbReference type="ARBA" id="ARBA00022840"/>
    </source>
</evidence>
<comment type="similarity">
    <text evidence="2">Belongs to the ClpA/ClpB family. Torsin subfamily.</text>
</comment>
<keyword evidence="7" id="KW-0472">Membrane</keyword>
<feature type="domain" description="Torsin-1A C-terminal" evidence="8">
    <location>
        <begin position="445"/>
        <end position="499"/>
    </location>
</feature>
<organism evidence="9 10">
    <name type="scientific">Crotalus adamanteus</name>
    <name type="common">Eastern diamondback rattlesnake</name>
    <dbReference type="NCBI Taxonomy" id="8729"/>
    <lineage>
        <taxon>Eukaryota</taxon>
        <taxon>Metazoa</taxon>
        <taxon>Chordata</taxon>
        <taxon>Craniata</taxon>
        <taxon>Vertebrata</taxon>
        <taxon>Euteleostomi</taxon>
        <taxon>Lepidosauria</taxon>
        <taxon>Squamata</taxon>
        <taxon>Bifurcata</taxon>
        <taxon>Unidentata</taxon>
        <taxon>Episquamata</taxon>
        <taxon>Toxicofera</taxon>
        <taxon>Serpentes</taxon>
        <taxon>Colubroidea</taxon>
        <taxon>Viperidae</taxon>
        <taxon>Crotalinae</taxon>
        <taxon>Crotalus</taxon>
    </lineage>
</organism>
<keyword evidence="3" id="KW-0812">Transmembrane</keyword>
<dbReference type="Proteomes" id="UP001474421">
    <property type="component" value="Unassembled WGS sequence"/>
</dbReference>
<evidence type="ECO:0000256" key="3">
    <source>
        <dbReference type="ARBA" id="ARBA00022692"/>
    </source>
</evidence>
<dbReference type="Gene3D" id="3.40.50.300">
    <property type="entry name" value="P-loop containing nucleotide triphosphate hydrolases"/>
    <property type="match status" value="1"/>
</dbReference>
<evidence type="ECO:0000256" key="4">
    <source>
        <dbReference type="ARBA" id="ARBA00022741"/>
    </source>
</evidence>
<reference evidence="9 10" key="1">
    <citation type="journal article" date="2024" name="Proc. Natl. Acad. Sci. U.S.A.">
        <title>The genetic regulatory architecture and epigenomic basis for age-related changes in rattlesnake venom.</title>
        <authorList>
            <person name="Hogan M.P."/>
            <person name="Holding M.L."/>
            <person name="Nystrom G.S."/>
            <person name="Colston T.J."/>
            <person name="Bartlett D.A."/>
            <person name="Mason A.J."/>
            <person name="Ellsworth S.A."/>
            <person name="Rautsaw R.M."/>
            <person name="Lawrence K.C."/>
            <person name="Strickland J.L."/>
            <person name="He B."/>
            <person name="Fraser P."/>
            <person name="Margres M.J."/>
            <person name="Gilbert D.M."/>
            <person name="Gibbs H.L."/>
            <person name="Parkinson C.L."/>
            <person name="Rokyta D.R."/>
        </authorList>
    </citation>
    <scope>NUCLEOTIDE SEQUENCE [LARGE SCALE GENOMIC DNA]</scope>
    <source>
        <strain evidence="9">DRR0105</strain>
    </source>
</reference>
<evidence type="ECO:0000313" key="9">
    <source>
        <dbReference type="EMBL" id="KAK9392320.1"/>
    </source>
</evidence>
<evidence type="ECO:0000259" key="8">
    <source>
        <dbReference type="Pfam" id="PF21376"/>
    </source>
</evidence>
<dbReference type="GO" id="GO:0005635">
    <property type="term" value="C:nuclear envelope"/>
    <property type="evidence" value="ECO:0007669"/>
    <property type="project" value="TreeGrafter"/>
</dbReference>
<keyword evidence="6" id="KW-1133">Transmembrane helix</keyword>
<dbReference type="SUPFAM" id="SSF52540">
    <property type="entry name" value="P-loop containing nucleoside triphosphate hydrolases"/>
    <property type="match status" value="1"/>
</dbReference>
<evidence type="ECO:0000256" key="1">
    <source>
        <dbReference type="ARBA" id="ARBA00004167"/>
    </source>
</evidence>
<dbReference type="InterPro" id="IPR027417">
    <property type="entry name" value="P-loop_NTPase"/>
</dbReference>
<dbReference type="InterPro" id="IPR001270">
    <property type="entry name" value="ClpA/B"/>
</dbReference>
<accession>A0AAW1AS08</accession>
<dbReference type="EMBL" id="JAOTOJ010000016">
    <property type="protein sequence ID" value="KAK9392320.1"/>
    <property type="molecule type" value="Genomic_DNA"/>
</dbReference>
<protein>
    <submittedName>
        <fullName evidence="9">Torsin-4A</fullName>
    </submittedName>
</protein>
<comment type="caution">
    <text evidence="9">The sequence shown here is derived from an EMBL/GenBank/DDBJ whole genome shotgun (WGS) entry which is preliminary data.</text>
</comment>
<evidence type="ECO:0000256" key="7">
    <source>
        <dbReference type="ARBA" id="ARBA00023136"/>
    </source>
</evidence>
<dbReference type="Pfam" id="PF06309">
    <property type="entry name" value="Torsin"/>
    <property type="match status" value="1"/>
</dbReference>
<comment type="subcellular location">
    <subcellularLocation>
        <location evidence="1">Membrane</location>
        <topology evidence="1">Single-pass membrane protein</topology>
    </subcellularLocation>
</comment>
<gene>
    <name evidence="9" type="ORF">NXF25_017164</name>
</gene>
<dbReference type="InterPro" id="IPR049337">
    <property type="entry name" value="TOR1A_C"/>
</dbReference>
<sequence>MELPSLDREDPLAESCFPFFLTRAPQQVVVPRPPQLDSSQAAQEPKPGAMGPVVFLCRREDGPLLVKLPKSDAWYSNVLLSMDGLVLEEKSGRQEDLKMESRKSPLKTPQKISLLSSPLRAVVRLRRTAHVLKKGFLPRDRLLQRQLSLGKGKLSSVSNQASLNNSQYFTFDTSGPVPVTKPKRRKKKLRNPRVLYPESSRKYLPTEHTSKATRFLLLFVAIICFQILNAIENLDDNLIKYDLDGLEKTMAREVFGQPLVIERVMGLLKDYLATHVHNKPLVISFNGPSGVGKSHIGWLLAKHFRSVMGSHSVLHYFTVHHCPNDTSVSTCQLELSETIGDMVVQAEMEGVIPVFILDEVEFMPNPLLETLGGFFQKNQTNEYLNAIYILISNLGGEEITHHFLQNISNDSLQPQMEALQSALRPILSHLHPFWRGVETVPFGLLEKVHILSCFYEEMMSEGIYPNASHIERLAAQFSYYKKAGKEFGRTGCKQVVAKVNLL</sequence>
<evidence type="ECO:0000256" key="6">
    <source>
        <dbReference type="ARBA" id="ARBA00022989"/>
    </source>
</evidence>
<dbReference type="GO" id="GO:0005788">
    <property type="term" value="C:endoplasmic reticulum lumen"/>
    <property type="evidence" value="ECO:0007669"/>
    <property type="project" value="TreeGrafter"/>
</dbReference>
<dbReference type="GO" id="GO:0016887">
    <property type="term" value="F:ATP hydrolysis activity"/>
    <property type="evidence" value="ECO:0007669"/>
    <property type="project" value="InterPro"/>
</dbReference>
<dbReference type="AlphaFoldDB" id="A0AAW1AS08"/>
<dbReference type="PRINTS" id="PR00300">
    <property type="entry name" value="CLPPROTEASEA"/>
</dbReference>
<dbReference type="Pfam" id="PF21376">
    <property type="entry name" value="TOR1A_C"/>
    <property type="match status" value="1"/>
</dbReference>
<dbReference type="GO" id="GO:0005524">
    <property type="term" value="F:ATP binding"/>
    <property type="evidence" value="ECO:0007669"/>
    <property type="project" value="UniProtKB-KW"/>
</dbReference>
<evidence type="ECO:0000313" key="10">
    <source>
        <dbReference type="Proteomes" id="UP001474421"/>
    </source>
</evidence>
<dbReference type="PANTHER" id="PTHR10760:SF1">
    <property type="entry name" value="TORSIN-4A"/>
    <property type="match status" value="1"/>
</dbReference>
<keyword evidence="5" id="KW-0067">ATP-binding</keyword>
<evidence type="ECO:0000256" key="2">
    <source>
        <dbReference type="ARBA" id="ARBA00006235"/>
    </source>
</evidence>
<keyword evidence="4" id="KW-0547">Nucleotide-binding</keyword>